<dbReference type="STRING" id="5865.A7AUF2"/>
<protein>
    <recommendedName>
        <fullName evidence="7">Exportin-1/Importin-beta-like domain-containing protein</fullName>
    </recommendedName>
</protein>
<dbReference type="VEuPathDB" id="PiroplasmaDB:BBOV_II006130"/>
<evidence type="ECO:0008006" key="7">
    <source>
        <dbReference type="Google" id="ProtNLM"/>
    </source>
</evidence>
<keyword evidence="3" id="KW-0813">Transport</keyword>
<dbReference type="InParanoid" id="A7AUF2"/>
<evidence type="ECO:0000313" key="6">
    <source>
        <dbReference type="Proteomes" id="UP000002173"/>
    </source>
</evidence>
<evidence type="ECO:0000256" key="2">
    <source>
        <dbReference type="ARBA" id="ARBA00007991"/>
    </source>
</evidence>
<organism evidence="5 6">
    <name type="scientific">Babesia bovis</name>
    <dbReference type="NCBI Taxonomy" id="5865"/>
    <lineage>
        <taxon>Eukaryota</taxon>
        <taxon>Sar</taxon>
        <taxon>Alveolata</taxon>
        <taxon>Apicomplexa</taxon>
        <taxon>Aconoidasida</taxon>
        <taxon>Piroplasmida</taxon>
        <taxon>Babesiidae</taxon>
        <taxon>Babesia</taxon>
    </lineage>
</organism>
<dbReference type="InterPro" id="IPR051345">
    <property type="entry name" value="Importin_beta-like_NTR"/>
</dbReference>
<sequence>MKNDYTKLLDLLIQIRALGNNIETTTAIFKCWHNWRKLDNFAANAEACNIFINDCLQIVNQTNKRSEHGICDETYEAAVDCMADVLYEVSELTEKIRAEGEASGESYQFFKQTKQDLQPVVKSCFELCVSDRFRTFLIEAFSTNDRVTLGCLSNLVVAVLDALEMSLTDPPVELVKLLKLAINFLELPYCLVFQGLTQADEPNTINCFSPYYNRMSVREHLAKVVKTCNVADLNPIEEETSIYARRVIGLLHDILYSQSPKSQTSKDMCAQLVEVILLIAIRPGITGEADNTEYENYVNEVYDLMPMTARVMQTDELFETVKKMTVDNTTMSNSHHGLDACFRSLGAIVATLDVRKLSKHNIAAVASVVEGIETLLRGNIPTAPVEFYCWQSAILFLKDIKRVLMYDETEIIVQRTMGLLCGAYVAALGSDTTHGKEIESTLVNSISAVCCHIRLGRLRNWEPILQNLGLCIRKAEQNYKYSIILIEGTANAISDLPAETIRTIVQQMSDMWLGKLEAVIRNELAISVKELKMLVNKLCSLIKNIREKNILQQLICERITPLLCKLLEIYLNDADAVEQICRCLKHVAKSIGIDFAVCAQQLVITVGSVAKQRMWSTYLYLVEWLYTLLVQSQTEQVKVKQLYYLLTELTLNILANKGYQIQLIEEPQEIVDDFFGLQARFIKNAPECFDNDLVFRSILASSVMCFNIPQPHCVFEFWIAILESDIILTRFKSIAIEVLPNCVEAVFEVLATGCRESVERCVEDFVDALVRSLGNEASELLQRGIGKLPIAVIPNERQKNIMVQMLLSHKKSDAIYELHKLCRQVVMRNRAS</sequence>
<reference evidence="5 6" key="1">
    <citation type="journal article" date="2007" name="PLoS Pathog.">
        <title>Genome sequence of Babesia bovis and comparative analysis of apicomplexan hemoprotozoa.</title>
        <authorList>
            <person name="Brayton K.A."/>
            <person name="Lau A.O.T."/>
            <person name="Herndon D.R."/>
            <person name="Hannick L."/>
            <person name="Kappmeyer L.S."/>
            <person name="Berens S.J."/>
            <person name="Bidwell S.L."/>
            <person name="Brown W.C."/>
            <person name="Crabtree J."/>
            <person name="Fadrosh D."/>
            <person name="Feldblum T."/>
            <person name="Forberger H.A."/>
            <person name="Haas B.J."/>
            <person name="Howell J.M."/>
            <person name="Khouri H."/>
            <person name="Koo H."/>
            <person name="Mann D.J."/>
            <person name="Norimine J."/>
            <person name="Paulsen I.T."/>
            <person name="Radune D."/>
            <person name="Ren Q."/>
            <person name="Smith R.K. Jr."/>
            <person name="Suarez C.E."/>
            <person name="White O."/>
            <person name="Wortman J.R."/>
            <person name="Knowles D.P. Jr."/>
            <person name="McElwain T.F."/>
            <person name="Nene V.M."/>
        </authorList>
    </citation>
    <scope>NUCLEOTIDE SEQUENCE [LARGE SCALE GENOMIC DNA]</scope>
    <source>
        <strain evidence="5">T2Bo</strain>
    </source>
</reference>
<evidence type="ECO:0000256" key="4">
    <source>
        <dbReference type="ARBA" id="ARBA00023242"/>
    </source>
</evidence>
<accession>A7AUF2</accession>
<evidence type="ECO:0000313" key="5">
    <source>
        <dbReference type="EMBL" id="EDO06563.1"/>
    </source>
</evidence>
<dbReference type="GeneID" id="5478365"/>
<comment type="subcellular location">
    <subcellularLocation>
        <location evidence="1">Nucleus</location>
    </subcellularLocation>
</comment>
<dbReference type="PANTHER" id="PTHR12363:SF33">
    <property type="entry name" value="IMPORTIN-13"/>
    <property type="match status" value="1"/>
</dbReference>
<dbReference type="GO" id="GO:0005634">
    <property type="term" value="C:nucleus"/>
    <property type="evidence" value="ECO:0007669"/>
    <property type="project" value="UniProtKB-SubCell"/>
</dbReference>
<dbReference type="AlphaFoldDB" id="A7AUF2"/>
<dbReference type="PANTHER" id="PTHR12363">
    <property type="entry name" value="TRANSPORTIN 3 AND IMPORTIN 13"/>
    <property type="match status" value="1"/>
</dbReference>
<evidence type="ECO:0000256" key="3">
    <source>
        <dbReference type="ARBA" id="ARBA00022448"/>
    </source>
</evidence>
<evidence type="ECO:0000256" key="1">
    <source>
        <dbReference type="ARBA" id="ARBA00004123"/>
    </source>
</evidence>
<dbReference type="Proteomes" id="UP000002173">
    <property type="component" value="Chromosome 2"/>
</dbReference>
<dbReference type="GO" id="GO:0005737">
    <property type="term" value="C:cytoplasm"/>
    <property type="evidence" value="ECO:0007669"/>
    <property type="project" value="TreeGrafter"/>
</dbReference>
<dbReference type="SUPFAM" id="SSF48371">
    <property type="entry name" value="ARM repeat"/>
    <property type="match status" value="1"/>
</dbReference>
<comment type="similarity">
    <text evidence="2">Belongs to the importin beta family.</text>
</comment>
<dbReference type="InterPro" id="IPR016024">
    <property type="entry name" value="ARM-type_fold"/>
</dbReference>
<keyword evidence="6" id="KW-1185">Reference proteome</keyword>
<dbReference type="KEGG" id="bbo:BBOV_II006130"/>
<proteinExistence type="inferred from homology"/>
<keyword evidence="4" id="KW-0539">Nucleus</keyword>
<dbReference type="eggNOG" id="KOG2081">
    <property type="taxonomic scope" value="Eukaryota"/>
</dbReference>
<gene>
    <name evidence="5" type="ORF">BBOV_II006130</name>
</gene>
<dbReference type="GO" id="GO:0006606">
    <property type="term" value="P:protein import into nucleus"/>
    <property type="evidence" value="ECO:0007669"/>
    <property type="project" value="TreeGrafter"/>
</dbReference>
<dbReference type="InterPro" id="IPR011989">
    <property type="entry name" value="ARM-like"/>
</dbReference>
<dbReference type="Gene3D" id="1.25.10.10">
    <property type="entry name" value="Leucine-rich Repeat Variant"/>
    <property type="match status" value="2"/>
</dbReference>
<name>A7AUF2_BABBO</name>
<dbReference type="OMA" id="NTEYENY"/>
<dbReference type="EMBL" id="AAXT01000003">
    <property type="protein sequence ID" value="EDO06563.1"/>
    <property type="molecule type" value="Genomic_DNA"/>
</dbReference>
<comment type="caution">
    <text evidence="5">The sequence shown here is derived from an EMBL/GenBank/DDBJ whole genome shotgun (WGS) entry which is preliminary data.</text>
</comment>